<feature type="modified residue" description="4-aspartylphosphate" evidence="3">
    <location>
        <position position="55"/>
    </location>
</feature>
<dbReference type="Proteomes" id="UP001499852">
    <property type="component" value="Unassembled WGS sequence"/>
</dbReference>
<dbReference type="SMART" id="SM00421">
    <property type="entry name" value="HTH_LUXR"/>
    <property type="match status" value="1"/>
</dbReference>
<dbReference type="PROSITE" id="PS50110">
    <property type="entry name" value="RESPONSE_REGULATORY"/>
    <property type="match status" value="1"/>
</dbReference>
<dbReference type="EMBL" id="BAABIA010000006">
    <property type="protein sequence ID" value="GAA5143712.1"/>
    <property type="molecule type" value="Genomic_DNA"/>
</dbReference>
<dbReference type="RefSeq" id="WP_345737404.1">
    <property type="nucleotide sequence ID" value="NZ_BAABIA010000006.1"/>
</dbReference>
<evidence type="ECO:0000256" key="1">
    <source>
        <dbReference type="ARBA" id="ARBA00022553"/>
    </source>
</evidence>
<name>A0ABP9PCV5_9BACT</name>
<evidence type="ECO:0000313" key="6">
    <source>
        <dbReference type="EMBL" id="GAA5143712.1"/>
    </source>
</evidence>
<evidence type="ECO:0000259" key="4">
    <source>
        <dbReference type="PROSITE" id="PS50043"/>
    </source>
</evidence>
<evidence type="ECO:0000256" key="2">
    <source>
        <dbReference type="ARBA" id="ARBA00023125"/>
    </source>
</evidence>
<dbReference type="SMART" id="SM00448">
    <property type="entry name" value="REC"/>
    <property type="match status" value="1"/>
</dbReference>
<reference evidence="7" key="1">
    <citation type="journal article" date="2019" name="Int. J. Syst. Evol. Microbiol.">
        <title>The Global Catalogue of Microorganisms (GCM) 10K type strain sequencing project: providing services to taxonomists for standard genome sequencing and annotation.</title>
        <authorList>
            <consortium name="The Broad Institute Genomics Platform"/>
            <consortium name="The Broad Institute Genome Sequencing Center for Infectious Disease"/>
            <person name="Wu L."/>
            <person name="Ma J."/>
        </authorList>
    </citation>
    <scope>NUCLEOTIDE SEQUENCE [LARGE SCALE GENOMIC DNA]</scope>
    <source>
        <strain evidence="7">JCM 18053</strain>
    </source>
</reference>
<dbReference type="InterPro" id="IPR039420">
    <property type="entry name" value="WalR-like"/>
</dbReference>
<dbReference type="PANTHER" id="PTHR43214:SF43">
    <property type="entry name" value="TWO-COMPONENT RESPONSE REGULATOR"/>
    <property type="match status" value="1"/>
</dbReference>
<evidence type="ECO:0000256" key="3">
    <source>
        <dbReference type="PROSITE-ProRule" id="PRU00169"/>
    </source>
</evidence>
<accession>A0ABP9PCV5</accession>
<dbReference type="SUPFAM" id="SSF46894">
    <property type="entry name" value="C-terminal effector domain of the bipartite response regulators"/>
    <property type="match status" value="1"/>
</dbReference>
<sequence length="213" mass="23254">MPHIWIIEDNAAFRRGTERALTMKPHAHEVRAFMSCEDAIEALHCPHLPDVILLDVGLPGMDGIEGITHLKSRAPAASILILTVFEDDDKIFRAICAGASGYLLKSEPMAQVITSIDQAIAGGSPMNPRIATRVLAMFAQLAPAKKDYGLDEREQAVLKCMVAGMPRKQIAEATSLNPHTADYVTRSIYRKLHVNCATAAVSKAVAERLVEDR</sequence>
<dbReference type="PROSITE" id="PS50043">
    <property type="entry name" value="HTH_LUXR_2"/>
    <property type="match status" value="1"/>
</dbReference>
<keyword evidence="1 3" id="KW-0597">Phosphoprotein</keyword>
<feature type="domain" description="Response regulatory" evidence="5">
    <location>
        <begin position="3"/>
        <end position="120"/>
    </location>
</feature>
<dbReference type="InterPro" id="IPR011006">
    <property type="entry name" value="CheY-like_superfamily"/>
</dbReference>
<dbReference type="CDD" id="cd17535">
    <property type="entry name" value="REC_NarL-like"/>
    <property type="match status" value="1"/>
</dbReference>
<evidence type="ECO:0000259" key="5">
    <source>
        <dbReference type="PROSITE" id="PS50110"/>
    </source>
</evidence>
<gene>
    <name evidence="6" type="ORF">GCM10023213_32200</name>
</gene>
<dbReference type="SUPFAM" id="SSF52172">
    <property type="entry name" value="CheY-like"/>
    <property type="match status" value="1"/>
</dbReference>
<dbReference type="InterPro" id="IPR001789">
    <property type="entry name" value="Sig_transdc_resp-reg_receiver"/>
</dbReference>
<dbReference type="Pfam" id="PF00072">
    <property type="entry name" value="Response_reg"/>
    <property type="match status" value="1"/>
</dbReference>
<dbReference type="PANTHER" id="PTHR43214">
    <property type="entry name" value="TWO-COMPONENT RESPONSE REGULATOR"/>
    <property type="match status" value="1"/>
</dbReference>
<dbReference type="Pfam" id="PF00196">
    <property type="entry name" value="GerE"/>
    <property type="match status" value="1"/>
</dbReference>
<dbReference type="InterPro" id="IPR058245">
    <property type="entry name" value="NreC/VraR/RcsB-like_REC"/>
</dbReference>
<comment type="caution">
    <text evidence="6">The sequence shown here is derived from an EMBL/GenBank/DDBJ whole genome shotgun (WGS) entry which is preliminary data.</text>
</comment>
<organism evidence="6 7">
    <name type="scientific">Prosthecobacter algae</name>
    <dbReference type="NCBI Taxonomy" id="1144682"/>
    <lineage>
        <taxon>Bacteria</taxon>
        <taxon>Pseudomonadati</taxon>
        <taxon>Verrucomicrobiota</taxon>
        <taxon>Verrucomicrobiia</taxon>
        <taxon>Verrucomicrobiales</taxon>
        <taxon>Verrucomicrobiaceae</taxon>
        <taxon>Prosthecobacter</taxon>
    </lineage>
</organism>
<dbReference type="InterPro" id="IPR000792">
    <property type="entry name" value="Tscrpt_reg_LuxR_C"/>
</dbReference>
<keyword evidence="7" id="KW-1185">Reference proteome</keyword>
<protein>
    <submittedName>
        <fullName evidence="6">Response regulator transcription factor</fullName>
    </submittedName>
</protein>
<feature type="domain" description="HTH luxR-type" evidence="4">
    <location>
        <begin position="143"/>
        <end position="208"/>
    </location>
</feature>
<proteinExistence type="predicted"/>
<dbReference type="InterPro" id="IPR016032">
    <property type="entry name" value="Sig_transdc_resp-reg_C-effctor"/>
</dbReference>
<evidence type="ECO:0000313" key="7">
    <source>
        <dbReference type="Proteomes" id="UP001499852"/>
    </source>
</evidence>
<keyword evidence="2" id="KW-0238">DNA-binding</keyword>
<dbReference type="Gene3D" id="3.40.50.2300">
    <property type="match status" value="1"/>
</dbReference>